<dbReference type="InterPro" id="IPR009922">
    <property type="entry name" value="DUF1457"/>
</dbReference>
<evidence type="ECO:0000313" key="1">
    <source>
        <dbReference type="EMBL" id="ODR96938.1"/>
    </source>
</evidence>
<dbReference type="Proteomes" id="UP000094172">
    <property type="component" value="Unassembled WGS sequence"/>
</dbReference>
<name>A0A1E3VTS0_9HYPH</name>
<dbReference type="Pfam" id="PF07310">
    <property type="entry name" value="PAS_5"/>
    <property type="match status" value="1"/>
</dbReference>
<gene>
    <name evidence="1" type="ORF">AUC70_14300</name>
</gene>
<accession>A0A1E3VTS0</accession>
<reference evidence="1 2" key="1">
    <citation type="journal article" date="2016" name="Environ. Microbiol.">
        <title>New Methyloceanibacter diversity from North Sea sediments includes methanotroph containing solely the soluble methane monooxygenase.</title>
        <authorList>
            <person name="Vekeman B."/>
            <person name="Kerckhof F.M."/>
            <person name="Cremers G."/>
            <person name="de Vos P."/>
            <person name="Vandamme P."/>
            <person name="Boon N."/>
            <person name="Op den Camp H.J."/>
            <person name="Heylen K."/>
        </authorList>
    </citation>
    <scope>NUCLEOTIDE SEQUENCE [LARGE SCALE GENOMIC DNA]</scope>
    <source>
        <strain evidence="1 2">R-67176</strain>
    </source>
</reference>
<dbReference type="EMBL" id="LPWE01000003">
    <property type="protein sequence ID" value="ODR96938.1"/>
    <property type="molecule type" value="Genomic_DNA"/>
</dbReference>
<proteinExistence type="predicted"/>
<comment type="caution">
    <text evidence="1">The sequence shown here is derived from an EMBL/GenBank/DDBJ whole genome shotgun (WGS) entry which is preliminary data.</text>
</comment>
<evidence type="ECO:0008006" key="3">
    <source>
        <dbReference type="Google" id="ProtNLM"/>
    </source>
</evidence>
<dbReference type="AlphaFoldDB" id="A0A1E3VTS0"/>
<sequence>MLSDCAFRAQLALPEQRVLLDYWSDIARGRPMPARADFDPLKFPELLPNLGLIDLRDGFERSHFRLAGTRLREIYGREITGLTLPEVFSGRRAEPWHAVHSRIATEAVCAQGIACGPAEGRDHVVLYWLRLPFSDDGIRVDRILCHAPDVPTRTPTKSLNSRPIVPVSPDLRPCARNVSDSTQAVPLRPGGLGEQGLFQRVPEQLLYPRHCVRS</sequence>
<keyword evidence="2" id="KW-1185">Reference proteome</keyword>
<dbReference type="RefSeq" id="WP_069443400.1">
    <property type="nucleotide sequence ID" value="NZ_LPWE01000003.1"/>
</dbReference>
<dbReference type="STRING" id="1774970.AUC70_14300"/>
<organism evidence="1 2">
    <name type="scientific">Methyloceanibacter stevinii</name>
    <dbReference type="NCBI Taxonomy" id="1774970"/>
    <lineage>
        <taxon>Bacteria</taxon>
        <taxon>Pseudomonadati</taxon>
        <taxon>Pseudomonadota</taxon>
        <taxon>Alphaproteobacteria</taxon>
        <taxon>Hyphomicrobiales</taxon>
        <taxon>Hyphomicrobiaceae</taxon>
        <taxon>Methyloceanibacter</taxon>
    </lineage>
</organism>
<protein>
    <recommendedName>
        <fullName evidence="3">PAS domain-containing protein</fullName>
    </recommendedName>
</protein>
<evidence type="ECO:0000313" key="2">
    <source>
        <dbReference type="Proteomes" id="UP000094172"/>
    </source>
</evidence>